<evidence type="ECO:0000256" key="1">
    <source>
        <dbReference type="ARBA" id="ARBA00022729"/>
    </source>
</evidence>
<feature type="domain" description="Outer membrane protein beta-barrel" evidence="3">
    <location>
        <begin position="89"/>
        <end position="286"/>
    </location>
</feature>
<dbReference type="EMBL" id="SOQW01000001">
    <property type="protein sequence ID" value="TDX94677.1"/>
    <property type="molecule type" value="Genomic_DNA"/>
</dbReference>
<evidence type="ECO:0000259" key="3">
    <source>
        <dbReference type="Pfam" id="PF13505"/>
    </source>
</evidence>
<reference evidence="5 7" key="2">
    <citation type="submission" date="2019-03" db="EMBL/GenBank/DDBJ databases">
        <title>Genomic Encyclopedia of Archaeal and Bacterial Type Strains, Phase II (KMG-II): from individual species to whole genera.</title>
        <authorList>
            <person name="Goeker M."/>
        </authorList>
    </citation>
    <scope>NUCLEOTIDE SEQUENCE [LARGE SCALE GENOMIC DNA]</scope>
    <source>
        <strain evidence="5 7">DSM 15235</strain>
    </source>
</reference>
<accession>A0A3N0W8D4</accession>
<name>A0A3N0W8D4_9FLAO</name>
<feature type="signal peptide" evidence="2">
    <location>
        <begin position="1"/>
        <end position="20"/>
    </location>
</feature>
<dbReference type="EMBL" id="RJTX01000001">
    <property type="protein sequence ID" value="ROI00359.1"/>
    <property type="molecule type" value="Genomic_DNA"/>
</dbReference>
<dbReference type="Pfam" id="PF13505">
    <property type="entry name" value="OMP_b-brl"/>
    <property type="match status" value="1"/>
</dbReference>
<protein>
    <submittedName>
        <fullName evidence="5">Outer membrane protein with beta-barrel domain</fullName>
    </submittedName>
</protein>
<organism evidence="4 6">
    <name type="scientific">Chryseobacterium daecheongense</name>
    <dbReference type="NCBI Taxonomy" id="192389"/>
    <lineage>
        <taxon>Bacteria</taxon>
        <taxon>Pseudomonadati</taxon>
        <taxon>Bacteroidota</taxon>
        <taxon>Flavobacteriia</taxon>
        <taxon>Flavobacteriales</taxon>
        <taxon>Weeksellaceae</taxon>
        <taxon>Chryseobacterium group</taxon>
        <taxon>Chryseobacterium</taxon>
    </lineage>
</organism>
<gene>
    <name evidence="5" type="ORF">BCF50_0447</name>
    <name evidence="4" type="ORF">EGI05_05590</name>
</gene>
<dbReference type="Gene3D" id="2.40.160.20">
    <property type="match status" value="1"/>
</dbReference>
<dbReference type="OrthoDB" id="1237633at2"/>
<dbReference type="InterPro" id="IPR027385">
    <property type="entry name" value="Beta-barrel_OMP"/>
</dbReference>
<dbReference type="SUPFAM" id="SSF56925">
    <property type="entry name" value="OMPA-like"/>
    <property type="match status" value="1"/>
</dbReference>
<dbReference type="Proteomes" id="UP000295709">
    <property type="component" value="Unassembled WGS sequence"/>
</dbReference>
<dbReference type="RefSeq" id="WP_123262062.1">
    <property type="nucleotide sequence ID" value="NZ_RJTX01000001.1"/>
</dbReference>
<reference evidence="4 6" key="1">
    <citation type="submission" date="2018-11" db="EMBL/GenBank/DDBJ databases">
        <title>Proposal to divide the Flavobacteriaceae and reorganize its genera based on Amino Acid Identity values calculated from whole genome sequences.</title>
        <authorList>
            <person name="Nicholson A.C."/>
            <person name="Gulvik C.A."/>
            <person name="Whitney A.M."/>
            <person name="Humrighouse B.W."/>
            <person name="Bell M."/>
            <person name="Holmes B."/>
            <person name="Steigerwalt A."/>
            <person name="Villarma A."/>
            <person name="Sheth M."/>
            <person name="Batra D."/>
            <person name="Pryor J."/>
            <person name="Bernardet J.-F."/>
            <person name="Hugo C."/>
            <person name="Kampfer P."/>
            <person name="Newman J."/>
            <person name="Mcquiston J.R."/>
        </authorList>
    </citation>
    <scope>NUCLEOTIDE SEQUENCE [LARGE SCALE GENOMIC DNA]</scope>
    <source>
        <strain evidence="4 6">DSM 15235</strain>
    </source>
</reference>
<dbReference type="Proteomes" id="UP000269375">
    <property type="component" value="Unassembled WGS sequence"/>
</dbReference>
<evidence type="ECO:0000256" key="2">
    <source>
        <dbReference type="SAM" id="SignalP"/>
    </source>
</evidence>
<evidence type="ECO:0000313" key="7">
    <source>
        <dbReference type="Proteomes" id="UP000295709"/>
    </source>
</evidence>
<proteinExistence type="predicted"/>
<keyword evidence="1 2" id="KW-0732">Signal</keyword>
<keyword evidence="7" id="KW-1185">Reference proteome</keyword>
<feature type="chain" id="PRO_5017999831" evidence="2">
    <location>
        <begin position="21"/>
        <end position="290"/>
    </location>
</feature>
<evidence type="ECO:0000313" key="4">
    <source>
        <dbReference type="EMBL" id="ROI00359.1"/>
    </source>
</evidence>
<evidence type="ECO:0000313" key="6">
    <source>
        <dbReference type="Proteomes" id="UP000269375"/>
    </source>
</evidence>
<evidence type="ECO:0000313" key="5">
    <source>
        <dbReference type="EMBL" id="TDX94677.1"/>
    </source>
</evidence>
<dbReference type="AlphaFoldDB" id="A0A3N0W8D4"/>
<comment type="caution">
    <text evidence="4">The sequence shown here is derived from an EMBL/GenBank/DDBJ whole genome shotgun (WGS) entry which is preliminary data.</text>
</comment>
<dbReference type="InterPro" id="IPR011250">
    <property type="entry name" value="OMP/PagP_B-barrel"/>
</dbReference>
<sequence length="290" mass="33890">MFLRKAAFLLLIILSHFSSAQRKKKNDTVYVYEKVIVYDTIFLEKPIKARFDDIIFPTLAITDKIIPQNPKLKRARISSRRSIPKATFHYGAEAGIGFKNSTWTQKLSGDNQQFGENVGVWAAKDIIDTPLSVMLNFNVYHWNSTFDLDANTEVTPLNGYHFTEDHEPLLFQRFNNRHFEYVLHAKLFYEWKNIRPYAGVSVNRNIYKMQFVVPENNSVDDFKTYKVNLGFSFGLQYRILKKILLTADYQQYKLKNISLKNSSLDFDVFNTNNTFAERKINLGVSYMISR</sequence>